<evidence type="ECO:0000313" key="2">
    <source>
        <dbReference type="EMBL" id="ARD23963.1"/>
    </source>
</evidence>
<dbReference type="InterPro" id="IPR016181">
    <property type="entry name" value="Acyl_CoA_acyltransferase"/>
</dbReference>
<dbReference type="InterPro" id="IPR000182">
    <property type="entry name" value="GNAT_dom"/>
</dbReference>
<dbReference type="EMBL" id="CP020472">
    <property type="protein sequence ID" value="ARD23963.1"/>
    <property type="molecule type" value="Genomic_DNA"/>
</dbReference>
<accession>A0ABN4YHH7</accession>
<gene>
    <name evidence="2" type="ORF">SJ2017_3720</name>
</gene>
<sequence>MIIRTLTPEDFQQVIELGNLVHGEGYLDMPSLENIYQMGIKNNINAHFIAENEQLSSVHQAQEQSKIAGFRLTYAAGNWPIDKWCTPQKWPVSPDQMCYFKCNTVAQELRGQGIGSQLLQASIKAVKAQGATAGVSHLWKQSPKNSAVGYFTHAGGKLIKEHPSRWNQQQDNSDYLCVICGDDCHCTACEMVIEFN</sequence>
<dbReference type="RefSeq" id="WP_055023547.1">
    <property type="nucleotide sequence ID" value="NZ_CANMJJ010000019.1"/>
</dbReference>
<evidence type="ECO:0000313" key="3">
    <source>
        <dbReference type="Proteomes" id="UP000191820"/>
    </source>
</evidence>
<evidence type="ECO:0000259" key="1">
    <source>
        <dbReference type="PROSITE" id="PS51186"/>
    </source>
</evidence>
<dbReference type="Proteomes" id="UP000191820">
    <property type="component" value="Chromosome"/>
</dbReference>
<dbReference type="PROSITE" id="PS51186">
    <property type="entry name" value="GNAT"/>
    <property type="match status" value="1"/>
</dbReference>
<feature type="domain" description="N-acetyltransferase" evidence="1">
    <location>
        <begin position="1"/>
        <end position="172"/>
    </location>
</feature>
<proteinExistence type="predicted"/>
<organism evidence="2 3">
    <name type="scientific">Shewanella japonica</name>
    <dbReference type="NCBI Taxonomy" id="93973"/>
    <lineage>
        <taxon>Bacteria</taxon>
        <taxon>Pseudomonadati</taxon>
        <taxon>Pseudomonadota</taxon>
        <taxon>Gammaproteobacteria</taxon>
        <taxon>Alteromonadales</taxon>
        <taxon>Shewanellaceae</taxon>
        <taxon>Shewanella</taxon>
    </lineage>
</organism>
<dbReference type="CDD" id="cd04301">
    <property type="entry name" value="NAT_SF"/>
    <property type="match status" value="1"/>
</dbReference>
<dbReference type="Gene3D" id="3.40.630.30">
    <property type="match status" value="1"/>
</dbReference>
<keyword evidence="3" id="KW-1185">Reference proteome</keyword>
<protein>
    <submittedName>
        <fullName evidence="2">N-acetyltransferase</fullName>
    </submittedName>
</protein>
<reference evidence="2 3" key="1">
    <citation type="submission" date="2017-03" db="EMBL/GenBank/DDBJ databases">
        <title>Genome sequencing of Shewanella japonica KCTC 22435.</title>
        <authorList>
            <person name="Kim K.M."/>
        </authorList>
    </citation>
    <scope>NUCLEOTIDE SEQUENCE [LARGE SCALE GENOMIC DNA]</scope>
    <source>
        <strain evidence="2 3">KCTC 22435</strain>
    </source>
</reference>
<dbReference type="Pfam" id="PF00583">
    <property type="entry name" value="Acetyltransf_1"/>
    <property type="match status" value="1"/>
</dbReference>
<name>A0ABN4YHH7_9GAMM</name>
<dbReference type="SUPFAM" id="SSF55729">
    <property type="entry name" value="Acyl-CoA N-acyltransferases (Nat)"/>
    <property type="match status" value="1"/>
</dbReference>